<organism evidence="1 2">
    <name type="scientific">Thalassoglobus polymorphus</name>
    <dbReference type="NCBI Taxonomy" id="2527994"/>
    <lineage>
        <taxon>Bacteria</taxon>
        <taxon>Pseudomonadati</taxon>
        <taxon>Planctomycetota</taxon>
        <taxon>Planctomycetia</taxon>
        <taxon>Planctomycetales</taxon>
        <taxon>Planctomycetaceae</taxon>
        <taxon>Thalassoglobus</taxon>
    </lineage>
</organism>
<protein>
    <submittedName>
        <fullName evidence="1">Uncharacterized protein</fullName>
    </submittedName>
</protein>
<dbReference type="KEGG" id="tpol:Mal48_20210"/>
<evidence type="ECO:0000313" key="1">
    <source>
        <dbReference type="EMBL" id="QDT32774.1"/>
    </source>
</evidence>
<accession>A0A517QMA9</accession>
<proteinExistence type="predicted"/>
<reference evidence="1 2" key="1">
    <citation type="submission" date="2019-02" db="EMBL/GenBank/DDBJ databases">
        <title>Deep-cultivation of Planctomycetes and their phenomic and genomic characterization uncovers novel biology.</title>
        <authorList>
            <person name="Wiegand S."/>
            <person name="Jogler M."/>
            <person name="Boedeker C."/>
            <person name="Pinto D."/>
            <person name="Vollmers J."/>
            <person name="Rivas-Marin E."/>
            <person name="Kohn T."/>
            <person name="Peeters S.H."/>
            <person name="Heuer A."/>
            <person name="Rast P."/>
            <person name="Oberbeckmann S."/>
            <person name="Bunk B."/>
            <person name="Jeske O."/>
            <person name="Meyerdierks A."/>
            <person name="Storesund J.E."/>
            <person name="Kallscheuer N."/>
            <person name="Luecker S."/>
            <person name="Lage O.M."/>
            <person name="Pohl T."/>
            <person name="Merkel B.J."/>
            <person name="Hornburger P."/>
            <person name="Mueller R.-W."/>
            <person name="Bruemmer F."/>
            <person name="Labrenz M."/>
            <person name="Spormann A.M."/>
            <person name="Op den Camp H."/>
            <person name="Overmann J."/>
            <person name="Amann R."/>
            <person name="Jetten M.S.M."/>
            <person name="Mascher T."/>
            <person name="Medema M.H."/>
            <person name="Devos D.P."/>
            <person name="Kaster A.-K."/>
            <person name="Ovreas L."/>
            <person name="Rohde M."/>
            <person name="Galperin M.Y."/>
            <person name="Jogler C."/>
        </authorList>
    </citation>
    <scope>NUCLEOTIDE SEQUENCE [LARGE SCALE GENOMIC DNA]</scope>
    <source>
        <strain evidence="1 2">Mal48</strain>
    </source>
</reference>
<gene>
    <name evidence="1" type="ORF">Mal48_20210</name>
</gene>
<dbReference type="EMBL" id="CP036267">
    <property type="protein sequence ID" value="QDT32774.1"/>
    <property type="molecule type" value="Genomic_DNA"/>
</dbReference>
<dbReference type="AlphaFoldDB" id="A0A517QMA9"/>
<sequence length="141" mass="16194">MSDSPLSDEELLAYLDEMLPTDRSAEVEQILREQSELRHRAALLSRRRDSGGHTLGEIWRRRQLSCPTRETLGTFVLGVAEPDLEDYIIFHTKVVGCRICNANLHDLKSQHEASQETETRQKRYFESSAGLLRSQQYDSDS</sequence>
<dbReference type="OrthoDB" id="285502at2"/>
<keyword evidence="2" id="KW-1185">Reference proteome</keyword>
<dbReference type="Proteomes" id="UP000315724">
    <property type="component" value="Chromosome"/>
</dbReference>
<evidence type="ECO:0000313" key="2">
    <source>
        <dbReference type="Proteomes" id="UP000315724"/>
    </source>
</evidence>
<dbReference type="RefSeq" id="WP_145198292.1">
    <property type="nucleotide sequence ID" value="NZ_CP036267.1"/>
</dbReference>
<name>A0A517QMA9_9PLAN</name>